<dbReference type="Pfam" id="PF21981">
    <property type="entry name" value="RecX_HTH3"/>
    <property type="match status" value="1"/>
</dbReference>
<dbReference type="Pfam" id="PF02631">
    <property type="entry name" value="RecX_HTH2"/>
    <property type="match status" value="1"/>
</dbReference>
<evidence type="ECO:0000256" key="3">
    <source>
        <dbReference type="ARBA" id="ARBA00018111"/>
    </source>
</evidence>
<dbReference type="OrthoDB" id="9804967at2"/>
<evidence type="ECO:0000256" key="2">
    <source>
        <dbReference type="ARBA" id="ARBA00009695"/>
    </source>
</evidence>
<evidence type="ECO:0000256" key="1">
    <source>
        <dbReference type="ARBA" id="ARBA00004496"/>
    </source>
</evidence>
<feature type="domain" description="RecX third three-helical" evidence="7">
    <location>
        <begin position="152"/>
        <end position="196"/>
    </location>
</feature>
<protein>
    <recommendedName>
        <fullName evidence="3 5">Regulatory protein RecX</fullName>
    </recommendedName>
</protein>
<reference evidence="9 10" key="1">
    <citation type="submission" date="2017-02" db="EMBL/GenBank/DDBJ databases">
        <authorList>
            <person name="Peterson S.W."/>
        </authorList>
    </citation>
    <scope>NUCLEOTIDE SEQUENCE [LARGE SCALE GENOMIC DNA]</scope>
    <source>
        <strain evidence="9 10">ATCC 35992</strain>
    </source>
</reference>
<keyword evidence="4 5" id="KW-0963">Cytoplasm</keyword>
<dbReference type="InterPro" id="IPR053924">
    <property type="entry name" value="RecX_HTH_2nd"/>
</dbReference>
<dbReference type="Pfam" id="PF21982">
    <property type="entry name" value="RecX_HTH1"/>
    <property type="match status" value="1"/>
</dbReference>
<evidence type="ECO:0000313" key="9">
    <source>
        <dbReference type="EMBL" id="SKA60169.1"/>
    </source>
</evidence>
<keyword evidence="10" id="KW-1185">Reference proteome</keyword>
<dbReference type="Gene3D" id="1.10.10.10">
    <property type="entry name" value="Winged helix-like DNA-binding domain superfamily/Winged helix DNA-binding domain"/>
    <property type="match status" value="2"/>
</dbReference>
<evidence type="ECO:0000259" key="6">
    <source>
        <dbReference type="Pfam" id="PF02631"/>
    </source>
</evidence>
<sequence length="203" mass="24611">MCIITDIKPHKKNSFMIYIDEEYKFCLYKGEIRRFKLEIGSHISSNTMNIILDEVIYKRARERALYIIERSLKTEYEIRQKLKEAKYPNEIIERVIEMLNKYDFINDYNYAKMYVEYKMNSKSITAIKNDLYKKHISKEIISSILEESPIDESELIINLLKKKYYKFDLEELEDKRKVINKLMYKGFKYAQIDDAINKYIKEL</sequence>
<dbReference type="AlphaFoldDB" id="A0A1T4V5D8"/>
<dbReference type="Proteomes" id="UP000190814">
    <property type="component" value="Unassembled WGS sequence"/>
</dbReference>
<dbReference type="STRING" id="39495.SAMN02745111_00195"/>
<name>A0A1T4V5D8_9FIRM</name>
<accession>A0A1T4V5D8</accession>
<gene>
    <name evidence="5" type="primary">recX</name>
    <name evidence="9" type="ORF">SAMN02745111_00195</name>
</gene>
<evidence type="ECO:0000259" key="7">
    <source>
        <dbReference type="Pfam" id="PF21981"/>
    </source>
</evidence>
<dbReference type="GO" id="GO:0006282">
    <property type="term" value="P:regulation of DNA repair"/>
    <property type="evidence" value="ECO:0007669"/>
    <property type="project" value="UniProtKB-UniRule"/>
</dbReference>
<dbReference type="PANTHER" id="PTHR33602">
    <property type="entry name" value="REGULATORY PROTEIN RECX FAMILY PROTEIN"/>
    <property type="match status" value="1"/>
</dbReference>
<dbReference type="InterPro" id="IPR053925">
    <property type="entry name" value="RecX_HTH_3rd"/>
</dbReference>
<dbReference type="HAMAP" id="MF_01114">
    <property type="entry name" value="RecX"/>
    <property type="match status" value="1"/>
</dbReference>
<dbReference type="InterPro" id="IPR053926">
    <property type="entry name" value="RecX_HTH_1st"/>
</dbReference>
<dbReference type="InterPro" id="IPR003783">
    <property type="entry name" value="Regulatory_RecX"/>
</dbReference>
<evidence type="ECO:0000256" key="5">
    <source>
        <dbReference type="HAMAP-Rule" id="MF_01114"/>
    </source>
</evidence>
<feature type="domain" description="RecX second three-helical" evidence="6">
    <location>
        <begin position="106"/>
        <end position="142"/>
    </location>
</feature>
<comment type="similarity">
    <text evidence="2 5">Belongs to the RecX family.</text>
</comment>
<comment type="subcellular location">
    <subcellularLocation>
        <location evidence="1 5">Cytoplasm</location>
    </subcellularLocation>
</comment>
<evidence type="ECO:0000259" key="8">
    <source>
        <dbReference type="Pfam" id="PF21982"/>
    </source>
</evidence>
<comment type="function">
    <text evidence="5">Modulates RecA activity.</text>
</comment>
<dbReference type="GO" id="GO:0005737">
    <property type="term" value="C:cytoplasm"/>
    <property type="evidence" value="ECO:0007669"/>
    <property type="project" value="UniProtKB-SubCell"/>
</dbReference>
<dbReference type="RefSeq" id="WP_078765086.1">
    <property type="nucleotide sequence ID" value="NZ_FUXZ01000002.1"/>
</dbReference>
<proteinExistence type="inferred from homology"/>
<evidence type="ECO:0000256" key="4">
    <source>
        <dbReference type="ARBA" id="ARBA00022490"/>
    </source>
</evidence>
<organism evidence="9 10">
    <name type="scientific">Eubacterium uniforme</name>
    <dbReference type="NCBI Taxonomy" id="39495"/>
    <lineage>
        <taxon>Bacteria</taxon>
        <taxon>Bacillati</taxon>
        <taxon>Bacillota</taxon>
        <taxon>Clostridia</taxon>
        <taxon>Eubacteriales</taxon>
        <taxon>Eubacteriaceae</taxon>
        <taxon>Eubacterium</taxon>
    </lineage>
</organism>
<dbReference type="PANTHER" id="PTHR33602:SF1">
    <property type="entry name" value="REGULATORY PROTEIN RECX FAMILY PROTEIN"/>
    <property type="match status" value="1"/>
</dbReference>
<dbReference type="EMBL" id="FUXZ01000002">
    <property type="protein sequence ID" value="SKA60169.1"/>
    <property type="molecule type" value="Genomic_DNA"/>
</dbReference>
<dbReference type="InterPro" id="IPR036388">
    <property type="entry name" value="WH-like_DNA-bd_sf"/>
</dbReference>
<evidence type="ECO:0000313" key="10">
    <source>
        <dbReference type="Proteomes" id="UP000190814"/>
    </source>
</evidence>
<feature type="domain" description="RecX first three-helical" evidence="8">
    <location>
        <begin position="60"/>
        <end position="97"/>
    </location>
</feature>